<keyword evidence="1" id="KW-0812">Transmembrane</keyword>
<organism evidence="2 3">
    <name type="scientific">Rhododendron griersonianum</name>
    <dbReference type="NCBI Taxonomy" id="479676"/>
    <lineage>
        <taxon>Eukaryota</taxon>
        <taxon>Viridiplantae</taxon>
        <taxon>Streptophyta</taxon>
        <taxon>Embryophyta</taxon>
        <taxon>Tracheophyta</taxon>
        <taxon>Spermatophyta</taxon>
        <taxon>Magnoliopsida</taxon>
        <taxon>eudicotyledons</taxon>
        <taxon>Gunneridae</taxon>
        <taxon>Pentapetalae</taxon>
        <taxon>asterids</taxon>
        <taxon>Ericales</taxon>
        <taxon>Ericaceae</taxon>
        <taxon>Ericoideae</taxon>
        <taxon>Rhodoreae</taxon>
        <taxon>Rhododendron</taxon>
    </lineage>
</organism>
<name>A0AAV6IKC3_9ERIC</name>
<proteinExistence type="predicted"/>
<feature type="transmembrane region" description="Helical" evidence="1">
    <location>
        <begin position="162"/>
        <end position="183"/>
    </location>
</feature>
<keyword evidence="3" id="KW-1185">Reference proteome</keyword>
<protein>
    <submittedName>
        <fullName evidence="2">Uncharacterized protein</fullName>
    </submittedName>
</protein>
<evidence type="ECO:0000313" key="3">
    <source>
        <dbReference type="Proteomes" id="UP000823749"/>
    </source>
</evidence>
<reference evidence="2" key="1">
    <citation type="submission" date="2020-08" db="EMBL/GenBank/DDBJ databases">
        <title>Plant Genome Project.</title>
        <authorList>
            <person name="Zhang R.-G."/>
        </authorList>
    </citation>
    <scope>NUCLEOTIDE SEQUENCE</scope>
    <source>
        <strain evidence="2">WSP0</strain>
        <tissue evidence="2">Leaf</tissue>
    </source>
</reference>
<keyword evidence="1" id="KW-0472">Membrane</keyword>
<dbReference type="AlphaFoldDB" id="A0AAV6IKC3"/>
<keyword evidence="1" id="KW-1133">Transmembrane helix</keyword>
<accession>A0AAV6IKC3</accession>
<sequence length="336" mass="37929">MLLFGRSLGALPSFEWVSGDFCWLLYYAARGYWISGYCGLKVVFAGGLLVSISACFVVVDFCVFRRRRRFWFVFVVGLRALALFGCVFVVVSDKDLNYDDLASGLKEALQNDKFVFDADRLQKYTVLSLPYAIDKMRMGIVLCQRREALEHARPLNVDLVKLITISIALATHYQLVCYVYLLVESEVTLRKGDCKEVQFSVKTCMALGKEGQDLGGILSRLSALAHTVTFFSLADQLQSKSIVFRSKNAEVISSIADQIKTVWLPSVLLADAYLLQFAYVAPHKSHLVRFSRIVSKVSSMTRSLLKLFYAWIISNGKFPGKMAVFSLLAWKFYRIG</sequence>
<dbReference type="Proteomes" id="UP000823749">
    <property type="component" value="Chromosome 10"/>
</dbReference>
<evidence type="ECO:0000256" key="1">
    <source>
        <dbReference type="SAM" id="Phobius"/>
    </source>
</evidence>
<feature type="transmembrane region" description="Helical" evidence="1">
    <location>
        <begin position="42"/>
        <end position="63"/>
    </location>
</feature>
<dbReference type="EMBL" id="JACTNZ010000010">
    <property type="protein sequence ID" value="KAG5527175.1"/>
    <property type="molecule type" value="Genomic_DNA"/>
</dbReference>
<gene>
    <name evidence="2" type="ORF">RHGRI_028173</name>
</gene>
<comment type="caution">
    <text evidence="2">The sequence shown here is derived from an EMBL/GenBank/DDBJ whole genome shotgun (WGS) entry which is preliminary data.</text>
</comment>
<feature type="transmembrane region" description="Helical" evidence="1">
    <location>
        <begin position="70"/>
        <end position="91"/>
    </location>
</feature>
<evidence type="ECO:0000313" key="2">
    <source>
        <dbReference type="EMBL" id="KAG5527175.1"/>
    </source>
</evidence>